<dbReference type="EMBL" id="REGN01007952">
    <property type="protein sequence ID" value="RNA04813.1"/>
    <property type="molecule type" value="Genomic_DNA"/>
</dbReference>
<name>A0A3M7Q0J2_BRAPC</name>
<feature type="compositionally biased region" description="Basic residues" evidence="1">
    <location>
        <begin position="207"/>
        <end position="216"/>
    </location>
</feature>
<evidence type="ECO:0000256" key="1">
    <source>
        <dbReference type="SAM" id="MobiDB-lite"/>
    </source>
</evidence>
<proteinExistence type="predicted"/>
<keyword evidence="3" id="KW-1185">Reference proteome</keyword>
<reference evidence="2 3" key="1">
    <citation type="journal article" date="2018" name="Sci. Rep.">
        <title>Genomic signatures of local adaptation to the degree of environmental predictability in rotifers.</title>
        <authorList>
            <person name="Franch-Gras L."/>
            <person name="Hahn C."/>
            <person name="Garcia-Roger E.M."/>
            <person name="Carmona M.J."/>
            <person name="Serra M."/>
            <person name="Gomez A."/>
        </authorList>
    </citation>
    <scope>NUCLEOTIDE SEQUENCE [LARGE SCALE GENOMIC DNA]</scope>
    <source>
        <strain evidence="2">HYR1</strain>
    </source>
</reference>
<feature type="region of interest" description="Disordered" evidence="1">
    <location>
        <begin position="203"/>
        <end position="241"/>
    </location>
</feature>
<gene>
    <name evidence="2" type="ORF">BpHYR1_043134</name>
</gene>
<protein>
    <submittedName>
        <fullName evidence="2">Uncharacterized protein</fullName>
    </submittedName>
</protein>
<evidence type="ECO:0000313" key="2">
    <source>
        <dbReference type="EMBL" id="RNA04813.1"/>
    </source>
</evidence>
<dbReference type="AlphaFoldDB" id="A0A3M7Q0J2"/>
<evidence type="ECO:0000313" key="3">
    <source>
        <dbReference type="Proteomes" id="UP000276133"/>
    </source>
</evidence>
<organism evidence="2 3">
    <name type="scientific">Brachionus plicatilis</name>
    <name type="common">Marine rotifer</name>
    <name type="synonym">Brachionus muelleri</name>
    <dbReference type="NCBI Taxonomy" id="10195"/>
    <lineage>
        <taxon>Eukaryota</taxon>
        <taxon>Metazoa</taxon>
        <taxon>Spiralia</taxon>
        <taxon>Gnathifera</taxon>
        <taxon>Rotifera</taxon>
        <taxon>Eurotatoria</taxon>
        <taxon>Monogononta</taxon>
        <taxon>Pseudotrocha</taxon>
        <taxon>Ploima</taxon>
        <taxon>Brachionidae</taxon>
        <taxon>Brachionus</taxon>
    </lineage>
</organism>
<comment type="caution">
    <text evidence="2">The sequence shown here is derived from an EMBL/GenBank/DDBJ whole genome shotgun (WGS) entry which is preliminary data.</text>
</comment>
<dbReference type="Proteomes" id="UP000276133">
    <property type="component" value="Unassembled WGS sequence"/>
</dbReference>
<accession>A0A3M7Q0J2</accession>
<sequence>MRIQGFGALLEFKKTAIMLGSVFGGFYNKCIKSKTESNSRFYSTRSINKNQFIKRSLSTIIQLNNMLGYLKKEHVMELGYQHKILNLELFNRKKFKFFELWRRLLFERNFNLNYGAGKEKSQETKVNRGHNGADYNMGSMVAYPCSKTLESAYITFATIFEIFTNKTEHETFLRNDSHGNKSKTGSQTLKCNNCQLEISVKNEAKGKRGRARPRKRKVEDEVVDLNKPARMKPGRPPKTFN</sequence>